<proteinExistence type="predicted"/>
<evidence type="ECO:0000313" key="3">
    <source>
        <dbReference type="Proteomes" id="UP000314294"/>
    </source>
</evidence>
<evidence type="ECO:0000313" key="2">
    <source>
        <dbReference type="EMBL" id="TNN86087.1"/>
    </source>
</evidence>
<protein>
    <submittedName>
        <fullName evidence="2">Uncharacterized protein</fullName>
    </submittedName>
</protein>
<organism evidence="2 3">
    <name type="scientific">Liparis tanakae</name>
    <name type="common">Tanaka's snailfish</name>
    <dbReference type="NCBI Taxonomy" id="230148"/>
    <lineage>
        <taxon>Eukaryota</taxon>
        <taxon>Metazoa</taxon>
        <taxon>Chordata</taxon>
        <taxon>Craniata</taxon>
        <taxon>Vertebrata</taxon>
        <taxon>Euteleostomi</taxon>
        <taxon>Actinopterygii</taxon>
        <taxon>Neopterygii</taxon>
        <taxon>Teleostei</taxon>
        <taxon>Neoteleostei</taxon>
        <taxon>Acanthomorphata</taxon>
        <taxon>Eupercaria</taxon>
        <taxon>Perciformes</taxon>
        <taxon>Cottioidei</taxon>
        <taxon>Cottales</taxon>
        <taxon>Liparidae</taxon>
        <taxon>Liparis</taxon>
    </lineage>
</organism>
<keyword evidence="3" id="KW-1185">Reference proteome</keyword>
<sequence>MGYKHRSIQRPPHPRSGRSVDLWVELDPLQTSLSQHRCKRPLLKRAAPLGDNSHHNGGALGHIVYKRKKAHAAPLVTAGGSRGIGPKVMHHGHPRREAAVGHKYTLRTNFATSHRPKRQAAADNVRLFLQLV</sequence>
<dbReference type="EMBL" id="SRLO01000017">
    <property type="protein sequence ID" value="TNN86087.1"/>
    <property type="molecule type" value="Genomic_DNA"/>
</dbReference>
<dbReference type="AlphaFoldDB" id="A0A4Z2J7U1"/>
<feature type="region of interest" description="Disordered" evidence="1">
    <location>
        <begin position="76"/>
        <end position="96"/>
    </location>
</feature>
<gene>
    <name evidence="2" type="ORF">EYF80_003504</name>
</gene>
<reference evidence="2 3" key="1">
    <citation type="submission" date="2019-03" db="EMBL/GenBank/DDBJ databases">
        <title>First draft genome of Liparis tanakae, snailfish: a comprehensive survey of snailfish specific genes.</title>
        <authorList>
            <person name="Kim W."/>
            <person name="Song I."/>
            <person name="Jeong J.-H."/>
            <person name="Kim D."/>
            <person name="Kim S."/>
            <person name="Ryu S."/>
            <person name="Song J.Y."/>
            <person name="Lee S.K."/>
        </authorList>
    </citation>
    <scope>NUCLEOTIDE SEQUENCE [LARGE SCALE GENOMIC DNA]</scope>
    <source>
        <tissue evidence="2">Muscle</tissue>
    </source>
</reference>
<dbReference type="Proteomes" id="UP000314294">
    <property type="component" value="Unassembled WGS sequence"/>
</dbReference>
<comment type="caution">
    <text evidence="2">The sequence shown here is derived from an EMBL/GenBank/DDBJ whole genome shotgun (WGS) entry which is preliminary data.</text>
</comment>
<accession>A0A4Z2J7U1</accession>
<name>A0A4Z2J7U1_9TELE</name>
<evidence type="ECO:0000256" key="1">
    <source>
        <dbReference type="SAM" id="MobiDB-lite"/>
    </source>
</evidence>